<reference evidence="3" key="1">
    <citation type="journal article" date="2019" name="Int. J. Syst. Evol. Microbiol.">
        <title>The Global Catalogue of Microorganisms (GCM) 10K type strain sequencing project: providing services to taxonomists for standard genome sequencing and annotation.</title>
        <authorList>
            <consortium name="The Broad Institute Genomics Platform"/>
            <consortium name="The Broad Institute Genome Sequencing Center for Infectious Disease"/>
            <person name="Wu L."/>
            <person name="Ma J."/>
        </authorList>
    </citation>
    <scope>NUCLEOTIDE SEQUENCE [LARGE SCALE GENOMIC DNA]</scope>
    <source>
        <strain evidence="3">CGMCC 1.10759</strain>
    </source>
</reference>
<keyword evidence="1" id="KW-0732">Signal</keyword>
<protein>
    <recommendedName>
        <fullName evidence="4">Outer membrane protein beta-barrel domain-containing protein</fullName>
    </recommendedName>
</protein>
<feature type="signal peptide" evidence="1">
    <location>
        <begin position="1"/>
        <end position="18"/>
    </location>
</feature>
<feature type="chain" id="PRO_5047224837" description="Outer membrane protein beta-barrel domain-containing protein" evidence="1">
    <location>
        <begin position="19"/>
        <end position="267"/>
    </location>
</feature>
<dbReference type="EMBL" id="JBHSDU010000001">
    <property type="protein sequence ID" value="MFC4308200.1"/>
    <property type="molecule type" value="Genomic_DNA"/>
</dbReference>
<keyword evidence="3" id="KW-1185">Reference proteome</keyword>
<accession>A0ABV8SLG5</accession>
<comment type="caution">
    <text evidence="2">The sequence shown here is derived from an EMBL/GenBank/DDBJ whole genome shotgun (WGS) entry which is preliminary data.</text>
</comment>
<organism evidence="2 3">
    <name type="scientific">Steroidobacter flavus</name>
    <dbReference type="NCBI Taxonomy" id="1842136"/>
    <lineage>
        <taxon>Bacteria</taxon>
        <taxon>Pseudomonadati</taxon>
        <taxon>Pseudomonadota</taxon>
        <taxon>Gammaproteobacteria</taxon>
        <taxon>Steroidobacterales</taxon>
        <taxon>Steroidobacteraceae</taxon>
        <taxon>Steroidobacter</taxon>
    </lineage>
</organism>
<name>A0ABV8SLG5_9GAMM</name>
<dbReference type="RefSeq" id="WP_380595133.1">
    <property type="nucleotide sequence ID" value="NZ_JBHSDU010000001.1"/>
</dbReference>
<evidence type="ECO:0000256" key="1">
    <source>
        <dbReference type="SAM" id="SignalP"/>
    </source>
</evidence>
<gene>
    <name evidence="2" type="ORF">ACFPN2_03810</name>
</gene>
<proteinExistence type="predicted"/>
<sequence>MRIRVLLCCLLISSAALAQSEDPFDHRYSFSAAGFWPDIDTTAKANGNGGRVGTSIDFESDLNLKDRETLFAGGMTWNIARRHSLDLLYFELGRRGTNTIERDINFRDQTFPVQSTVNSLFETDVLRLSYGYAFIADDRQRLLGQFGVHYTKVKAGLDTATGSVRAETDTDVPLPVLGIVYQRRLGEHFAFDVLAQIFRLEFEGIDGSLNNAALNFYWGPAQHFSMYVGYNYYEMDVDARKDSWNGSFDFGYKGPWAGVVVGFGSTK</sequence>
<evidence type="ECO:0000313" key="2">
    <source>
        <dbReference type="EMBL" id="MFC4308200.1"/>
    </source>
</evidence>
<evidence type="ECO:0000313" key="3">
    <source>
        <dbReference type="Proteomes" id="UP001595904"/>
    </source>
</evidence>
<dbReference type="Proteomes" id="UP001595904">
    <property type="component" value="Unassembled WGS sequence"/>
</dbReference>
<evidence type="ECO:0008006" key="4">
    <source>
        <dbReference type="Google" id="ProtNLM"/>
    </source>
</evidence>